<dbReference type="EMBL" id="LXMD01000021">
    <property type="protein sequence ID" value="OCG74792.1"/>
    <property type="molecule type" value="Genomic_DNA"/>
</dbReference>
<evidence type="ECO:0000313" key="2">
    <source>
        <dbReference type="Proteomes" id="UP000093355"/>
    </source>
</evidence>
<dbReference type="OrthoDB" id="9770528at2"/>
<dbReference type="InterPro" id="IPR008391">
    <property type="entry name" value="AXE1_dom"/>
</dbReference>
<evidence type="ECO:0000313" key="1">
    <source>
        <dbReference type="EMBL" id="OCG74792.1"/>
    </source>
</evidence>
<protein>
    <submittedName>
        <fullName evidence="1">Acetylxylan esterase</fullName>
    </submittedName>
</protein>
<proteinExistence type="predicted"/>
<accession>A0A1B9NDW6</accession>
<sequence length="327" mass="35006">MAQFDLPLDELRAYRATHEAPADFDDFWLTTLAAAREKGWETRVEPVDNGLAIVASSDVTFAGFAGDPIRAWWHRPADREPIGVVVEFLGYSGGRGLPHQQGTWPLAGYAHLLVDSRGQGYGQQWPGATADPHGSGGSAAPGQMTRGIEDPETYYYRRLYTDAALALDVARGLAGTGVPLFVAGISQGGGLTIAAAALDALAGRGAIAGALPDVPFLCDFPRATTLVAIHPYGEIVTYLAAFRDRVDQTFRTLSYFDGVHLAARAQAPALFSAALMDEVCPPSTVFGAYNAWPSDDKAIEVYPFNGHEGGGVYHRAAQLEWLRARVG</sequence>
<dbReference type="PANTHER" id="PTHR40111">
    <property type="entry name" value="CEPHALOSPORIN-C DEACETYLASE"/>
    <property type="match status" value="1"/>
</dbReference>
<reference evidence="1 2" key="1">
    <citation type="submission" date="2016-05" db="EMBL/GenBank/DDBJ databases">
        <authorList>
            <person name="Lavstsen T."/>
            <person name="Jespersen J.S."/>
        </authorList>
    </citation>
    <scope>NUCLEOTIDE SEQUENCE [LARGE SCALE GENOMIC DNA]</scope>
    <source>
        <strain evidence="1 2">YLB-01</strain>
    </source>
</reference>
<gene>
    <name evidence="1" type="ORF">A7J15_04550</name>
</gene>
<dbReference type="Pfam" id="PF05448">
    <property type="entry name" value="AXE1"/>
    <property type="match status" value="1"/>
</dbReference>
<dbReference type="GO" id="GO:0052689">
    <property type="term" value="F:carboxylic ester hydrolase activity"/>
    <property type="evidence" value="ECO:0007669"/>
    <property type="project" value="TreeGrafter"/>
</dbReference>
<dbReference type="PANTHER" id="PTHR40111:SF1">
    <property type="entry name" value="CEPHALOSPORIN-C DEACETYLASE"/>
    <property type="match status" value="1"/>
</dbReference>
<name>A0A1B9NDW6_9MICO</name>
<organism evidence="1 2">
    <name type="scientific">Microbacterium sediminis</name>
    <dbReference type="NCBI Taxonomy" id="904291"/>
    <lineage>
        <taxon>Bacteria</taxon>
        <taxon>Bacillati</taxon>
        <taxon>Actinomycetota</taxon>
        <taxon>Actinomycetes</taxon>
        <taxon>Micrococcales</taxon>
        <taxon>Microbacteriaceae</taxon>
        <taxon>Microbacterium</taxon>
    </lineage>
</organism>
<dbReference type="RefSeq" id="WP_067025125.1">
    <property type="nucleotide sequence ID" value="NZ_CP038256.1"/>
</dbReference>
<dbReference type="AlphaFoldDB" id="A0A1B9NDW6"/>
<comment type="caution">
    <text evidence="1">The sequence shown here is derived from an EMBL/GenBank/DDBJ whole genome shotgun (WGS) entry which is preliminary data.</text>
</comment>
<dbReference type="SUPFAM" id="SSF53474">
    <property type="entry name" value="alpha/beta-Hydrolases"/>
    <property type="match status" value="1"/>
</dbReference>
<dbReference type="InterPro" id="IPR039069">
    <property type="entry name" value="CE7"/>
</dbReference>
<keyword evidence="2" id="KW-1185">Reference proteome</keyword>
<dbReference type="Gene3D" id="3.40.50.1820">
    <property type="entry name" value="alpha/beta hydrolase"/>
    <property type="match status" value="1"/>
</dbReference>
<dbReference type="Proteomes" id="UP000093355">
    <property type="component" value="Unassembled WGS sequence"/>
</dbReference>
<dbReference type="InterPro" id="IPR029058">
    <property type="entry name" value="AB_hydrolase_fold"/>
</dbReference>
<dbReference type="STRING" id="904291.A7J15_04550"/>
<dbReference type="GO" id="GO:0005976">
    <property type="term" value="P:polysaccharide metabolic process"/>
    <property type="evidence" value="ECO:0007669"/>
    <property type="project" value="TreeGrafter"/>
</dbReference>